<protein>
    <submittedName>
        <fullName evidence="1">Uncharacterized protein</fullName>
    </submittedName>
</protein>
<organism evidence="1 2">
    <name type="scientific">Streptomyces roseicoloratus</name>
    <dbReference type="NCBI Taxonomy" id="2508722"/>
    <lineage>
        <taxon>Bacteria</taxon>
        <taxon>Bacillati</taxon>
        <taxon>Actinomycetota</taxon>
        <taxon>Actinomycetes</taxon>
        <taxon>Kitasatosporales</taxon>
        <taxon>Streptomycetaceae</taxon>
        <taxon>Streptomyces</taxon>
    </lineage>
</organism>
<dbReference type="Proteomes" id="UP001250858">
    <property type="component" value="Chromosome"/>
</dbReference>
<reference evidence="1 2" key="1">
    <citation type="submission" date="2023-09" db="EMBL/GenBank/DDBJ databases">
        <title>Complete genome of Streptomyces roseicoloratus T14.</title>
        <authorList>
            <person name="Bashizi T."/>
            <person name="Kim M.-J."/>
            <person name="Lee G."/>
            <person name="Tagele S.B."/>
            <person name="Shin J.-H."/>
        </authorList>
    </citation>
    <scope>NUCLEOTIDE SEQUENCE [LARGE SCALE GENOMIC DNA]</scope>
    <source>
        <strain evidence="1 2">T14</strain>
    </source>
</reference>
<proteinExistence type="predicted"/>
<evidence type="ECO:0000313" key="1">
    <source>
        <dbReference type="EMBL" id="WMX43761.1"/>
    </source>
</evidence>
<evidence type="ECO:0000313" key="2">
    <source>
        <dbReference type="Proteomes" id="UP001250858"/>
    </source>
</evidence>
<sequence>MLISHAFEDGVLHVSLLRDLDVASRGAAVLETEALLLAHRPRLVRVQLPTDDPSPASLSALSRARRLCESLGIPLSVVGPVRPVRTPPHPTAA</sequence>
<name>A0ABY9RNJ5_9ACTN</name>
<accession>A0ABY9RNJ5</accession>
<gene>
    <name evidence="1" type="ORF">RGF97_01200</name>
</gene>
<keyword evidence="2" id="KW-1185">Reference proteome</keyword>
<dbReference type="RefSeq" id="WP_128984569.1">
    <property type="nucleotide sequence ID" value="NZ_CP133762.1"/>
</dbReference>
<dbReference type="EMBL" id="CP133762">
    <property type="protein sequence ID" value="WMX43761.1"/>
    <property type="molecule type" value="Genomic_DNA"/>
</dbReference>